<comment type="caution">
    <text evidence="1">The sequence shown here is derived from an EMBL/GenBank/DDBJ whole genome shotgun (WGS) entry which is preliminary data.</text>
</comment>
<dbReference type="RefSeq" id="WP_103002355.1">
    <property type="nucleotide sequence ID" value="NZ_NBAX01000001.1"/>
</dbReference>
<gene>
    <name evidence="1" type="ORF">BFS16_00520</name>
</gene>
<evidence type="ECO:0000313" key="2">
    <source>
        <dbReference type="Proteomes" id="UP000236634"/>
    </source>
</evidence>
<dbReference type="EMBL" id="NBAX01000001">
    <property type="protein sequence ID" value="PNP96402.1"/>
    <property type="molecule type" value="Genomic_DNA"/>
</dbReference>
<protein>
    <submittedName>
        <fullName evidence="1">Uncharacterized protein</fullName>
    </submittedName>
</protein>
<organism evidence="1 2">
    <name type="scientific">Hoylesella timonensis</name>
    <dbReference type="NCBI Taxonomy" id="386414"/>
    <lineage>
        <taxon>Bacteria</taxon>
        <taxon>Pseudomonadati</taxon>
        <taxon>Bacteroidota</taxon>
        <taxon>Bacteroidia</taxon>
        <taxon>Bacteroidales</taxon>
        <taxon>Prevotellaceae</taxon>
        <taxon>Hoylesella</taxon>
    </lineage>
</organism>
<name>A0A2K0XPE1_9BACT</name>
<dbReference type="AlphaFoldDB" id="A0A2K0XPE1"/>
<dbReference type="Proteomes" id="UP000236634">
    <property type="component" value="Unassembled WGS sequence"/>
</dbReference>
<evidence type="ECO:0000313" key="1">
    <source>
        <dbReference type="EMBL" id="PNP96402.1"/>
    </source>
</evidence>
<proteinExistence type="predicted"/>
<accession>A0A2K0XPE1</accession>
<reference evidence="1 2" key="1">
    <citation type="submission" date="2017-03" db="EMBL/GenBank/DDBJ databases">
        <authorList>
            <person name="Afonso C.L."/>
            <person name="Miller P.J."/>
            <person name="Scott M.A."/>
            <person name="Spackman E."/>
            <person name="Goraichik I."/>
            <person name="Dimitrov K.M."/>
            <person name="Suarez D.L."/>
            <person name="Swayne D.E."/>
        </authorList>
    </citation>
    <scope>NUCLEOTIDE SEQUENCE [LARGE SCALE GENOMIC DNA]</scope>
    <source>
        <strain evidence="1 2">DNF00076</strain>
    </source>
</reference>
<sequence length="200" mass="21590">MAECDFKLAKDIEFDCTNMSEKGVQTTGYVVNYADVEKSKCNRSGNSISALALASGAKGYKIIVPEGSPFNGTTIEAVVGTYRTKWNKTVAFVILNSGPDVTHDIIDKLANGKFVVVLENKFAGADKKNLFEVYGFEQGLKLTASTRDLNSDDTDGGWSVTLQEQQAPSSGLFLWDTDEDKTRKILASLGGTTEKLNPGG</sequence>